<dbReference type="PANTHER" id="PTHR46558">
    <property type="entry name" value="TRACRIPTIONAL REGULATORY PROTEIN-RELATED-RELATED"/>
    <property type="match status" value="1"/>
</dbReference>
<dbReference type="Pfam" id="PF01381">
    <property type="entry name" value="HTH_3"/>
    <property type="match status" value="1"/>
</dbReference>
<dbReference type="InterPro" id="IPR010982">
    <property type="entry name" value="Lambda_DNA-bd_dom_sf"/>
</dbReference>
<dbReference type="Pfam" id="PF04014">
    <property type="entry name" value="MazE_antitoxin"/>
    <property type="match status" value="1"/>
</dbReference>
<dbReference type="SMART" id="SM00966">
    <property type="entry name" value="SpoVT_AbrB"/>
    <property type="match status" value="1"/>
</dbReference>
<dbReference type="SUPFAM" id="SSF89447">
    <property type="entry name" value="AbrB/MazE/MraZ-like"/>
    <property type="match status" value="1"/>
</dbReference>
<keyword evidence="1" id="KW-0238">DNA-binding</keyword>
<reference evidence="3 4" key="1">
    <citation type="submission" date="2019-11" db="EMBL/GenBank/DDBJ databases">
        <title>Whole genome shotgun sequencing (WGS) data from Adlercreutzia equolifaciens ResAG-91, Eggerthella lenta MRI-F36, MRI-F37, MRI-F40, ResAG-49, ResAG-88, ResAG-121, ResAG-145, and Gordonibacter sp. ResAG-5, ResAG-26, ResAG-43, ResAG-50, ResAG-59.</title>
        <authorList>
            <person name="Stoll D.A."/>
            <person name="Danylec N."/>
            <person name="Franz C.M.A.P."/>
            <person name="Huch M."/>
        </authorList>
    </citation>
    <scope>NUCLEOTIDE SEQUENCE [LARGE SCALE GENOMIC DNA]</scope>
    <source>
        <strain evidence="3 4">ResAG-59</strain>
    </source>
</reference>
<evidence type="ECO:0000256" key="1">
    <source>
        <dbReference type="ARBA" id="ARBA00023125"/>
    </source>
</evidence>
<accession>A0A6N8IMW8</accession>
<dbReference type="CDD" id="cd00093">
    <property type="entry name" value="HTH_XRE"/>
    <property type="match status" value="1"/>
</dbReference>
<comment type="caution">
    <text evidence="3">The sequence shown here is derived from an EMBL/GenBank/DDBJ whole genome shotgun (WGS) entry which is preliminary data.</text>
</comment>
<proteinExistence type="predicted"/>
<evidence type="ECO:0000259" key="2">
    <source>
        <dbReference type="PROSITE" id="PS50943"/>
    </source>
</evidence>
<dbReference type="SUPFAM" id="SSF47413">
    <property type="entry name" value="lambda repressor-like DNA-binding domains"/>
    <property type="match status" value="1"/>
</dbReference>
<evidence type="ECO:0000313" key="3">
    <source>
        <dbReference type="EMBL" id="MVN16740.1"/>
    </source>
</evidence>
<dbReference type="AlphaFoldDB" id="A0A6N8IMW8"/>
<protein>
    <submittedName>
        <fullName evidence="3">Helix-turn-helix domain-containing protein</fullName>
    </submittedName>
</protein>
<dbReference type="InterPro" id="IPR001387">
    <property type="entry name" value="Cro/C1-type_HTH"/>
</dbReference>
<evidence type="ECO:0000313" key="4">
    <source>
        <dbReference type="Proteomes" id="UP000468327"/>
    </source>
</evidence>
<feature type="domain" description="HTH cro/C1-type" evidence="2">
    <location>
        <begin position="13"/>
        <end position="67"/>
    </location>
</feature>
<dbReference type="Gene3D" id="1.10.260.40">
    <property type="entry name" value="lambda repressor-like DNA-binding domains"/>
    <property type="match status" value="1"/>
</dbReference>
<dbReference type="PANTHER" id="PTHR46558:SF11">
    <property type="entry name" value="HTH-TYPE TRANSCRIPTIONAL REGULATOR XRE"/>
    <property type="match status" value="1"/>
</dbReference>
<dbReference type="Proteomes" id="UP000468327">
    <property type="component" value="Unassembled WGS sequence"/>
</dbReference>
<dbReference type="NCBIfam" id="TIGR01439">
    <property type="entry name" value="lp_hng_hel_AbrB"/>
    <property type="match status" value="1"/>
</dbReference>
<dbReference type="GO" id="GO:0003677">
    <property type="term" value="F:DNA binding"/>
    <property type="evidence" value="ECO:0007669"/>
    <property type="project" value="UniProtKB-KW"/>
</dbReference>
<dbReference type="EMBL" id="WPOC01000045">
    <property type="protein sequence ID" value="MVN16740.1"/>
    <property type="molecule type" value="Genomic_DNA"/>
</dbReference>
<dbReference type="PROSITE" id="PS50943">
    <property type="entry name" value="HTH_CROC1"/>
    <property type="match status" value="1"/>
</dbReference>
<dbReference type="SMART" id="SM00530">
    <property type="entry name" value="HTH_XRE"/>
    <property type="match status" value="1"/>
</dbReference>
<dbReference type="Gene3D" id="2.10.260.10">
    <property type="match status" value="1"/>
</dbReference>
<keyword evidence="4" id="KW-1185">Reference proteome</keyword>
<dbReference type="InterPro" id="IPR037914">
    <property type="entry name" value="SpoVT-AbrB_sf"/>
</dbReference>
<organism evidence="3 4">
    <name type="scientific">Gordonibacter urolithinfaciens</name>
    <dbReference type="NCBI Taxonomy" id="1335613"/>
    <lineage>
        <taxon>Bacteria</taxon>
        <taxon>Bacillati</taxon>
        <taxon>Actinomycetota</taxon>
        <taxon>Coriobacteriia</taxon>
        <taxon>Eggerthellales</taxon>
        <taxon>Eggerthellaceae</taxon>
        <taxon>Gordonibacter</taxon>
    </lineage>
</organism>
<sequence length="147" mass="15972">MARSRKNMIGSNIQSGRKMMGLTQEQLAERLGVARQTVAKWEAGDSVPDLAHAGALAEALDVSLDALVGFDPQGTMLPMPPRGKHLFGTVTVGERGQIVIPKQARELFGIEAGDALLVFGDEEQGLAILKADEFMDRVSTLRRMIER</sequence>
<dbReference type="InterPro" id="IPR007159">
    <property type="entry name" value="SpoVT-AbrB_dom"/>
</dbReference>
<gene>
    <name evidence="3" type="ORF">GO738_15550</name>
</gene>
<name>A0A6N8IMW8_9ACTN</name>